<dbReference type="AlphaFoldDB" id="A0A1I0WL80"/>
<comment type="similarity">
    <text evidence="1">Belongs to the carbohydrate kinase PfkB family.</text>
</comment>
<dbReference type="CDD" id="cd01164">
    <property type="entry name" value="FruK_PfkB_like"/>
    <property type="match status" value="1"/>
</dbReference>
<dbReference type="Pfam" id="PF00294">
    <property type="entry name" value="PfkB"/>
    <property type="match status" value="1"/>
</dbReference>
<evidence type="ECO:0000256" key="4">
    <source>
        <dbReference type="ARBA" id="ARBA00022777"/>
    </source>
</evidence>
<dbReference type="InterPro" id="IPR011611">
    <property type="entry name" value="PfkB_dom"/>
</dbReference>
<feature type="domain" description="Carbohydrate kinase PfkB" evidence="7">
    <location>
        <begin position="13"/>
        <end position="289"/>
    </location>
</feature>
<reference evidence="9" key="1">
    <citation type="submission" date="2016-10" db="EMBL/GenBank/DDBJ databases">
        <authorList>
            <person name="Varghese N."/>
            <person name="Submissions S."/>
        </authorList>
    </citation>
    <scope>NUCLEOTIDE SEQUENCE [LARGE SCALE GENOMIC DNA]</scope>
    <source>
        <strain evidence="9">CGMCC 4.3568</strain>
    </source>
</reference>
<evidence type="ECO:0000313" key="8">
    <source>
        <dbReference type="EMBL" id="SFA89502.1"/>
    </source>
</evidence>
<keyword evidence="9" id="KW-1185">Reference proteome</keyword>
<dbReference type="GO" id="GO:0008443">
    <property type="term" value="F:phosphofructokinase activity"/>
    <property type="evidence" value="ECO:0007669"/>
    <property type="project" value="TreeGrafter"/>
</dbReference>
<evidence type="ECO:0000313" key="9">
    <source>
        <dbReference type="Proteomes" id="UP000243799"/>
    </source>
</evidence>
<sequence length="312" mass="31161">MTAVVTVTPNPAIDVTYAVDELTPGTVHRVTEVTSKPGGKGLNVARVLGSLDVPVIATGLVGGTEGAEVAALLAGEGGIVDCLVTFDGATRRTVTVVDGRTGAATLLSEPGPVVRAADWAVLLDRVGVLLRQADVLVCSGSLPPGAPPGAPGDIVRLARAAKVAAIVDTSGPGLLEAVAAGASVVKPNADELRQVTGVTDPLAAAVALRSMAGAPDLAVVASLGADGLIAVTEHGAWRARLPSPVTGNATGAGDSVVAALARGLRRREAWPTVLRSACALSAATVRAPVAGDFDADSYNSLLSAVTIREMDE</sequence>
<proteinExistence type="inferred from homology"/>
<dbReference type="STRING" id="490629.SAMN05216266_10255"/>
<keyword evidence="5" id="KW-0067">ATP-binding</keyword>
<name>A0A1I0WL80_9PSEU</name>
<dbReference type="PANTHER" id="PTHR46566:SF5">
    <property type="entry name" value="1-PHOSPHOFRUCTOKINASE"/>
    <property type="match status" value="1"/>
</dbReference>
<dbReference type="SUPFAM" id="SSF53613">
    <property type="entry name" value="Ribokinase-like"/>
    <property type="match status" value="1"/>
</dbReference>
<gene>
    <name evidence="8" type="ORF">SAMN05216266_10255</name>
</gene>
<accession>A0A1I0WL80</accession>
<keyword evidence="2 6" id="KW-0808">Transferase</keyword>
<dbReference type="RefSeq" id="WP_091669968.1">
    <property type="nucleotide sequence ID" value="NZ_FOKG01000002.1"/>
</dbReference>
<keyword evidence="4 8" id="KW-0418">Kinase</keyword>
<dbReference type="GO" id="GO:0005829">
    <property type="term" value="C:cytosol"/>
    <property type="evidence" value="ECO:0007669"/>
    <property type="project" value="TreeGrafter"/>
</dbReference>
<keyword evidence="3" id="KW-0547">Nucleotide-binding</keyword>
<dbReference type="InterPro" id="IPR029056">
    <property type="entry name" value="Ribokinase-like"/>
</dbReference>
<dbReference type="Proteomes" id="UP000243799">
    <property type="component" value="Unassembled WGS sequence"/>
</dbReference>
<evidence type="ECO:0000256" key="6">
    <source>
        <dbReference type="PIRNR" id="PIRNR000535"/>
    </source>
</evidence>
<organism evidence="8 9">
    <name type="scientific">Amycolatopsis marina</name>
    <dbReference type="NCBI Taxonomy" id="490629"/>
    <lineage>
        <taxon>Bacteria</taxon>
        <taxon>Bacillati</taxon>
        <taxon>Actinomycetota</taxon>
        <taxon>Actinomycetes</taxon>
        <taxon>Pseudonocardiales</taxon>
        <taxon>Pseudonocardiaceae</taxon>
        <taxon>Amycolatopsis</taxon>
    </lineage>
</organism>
<evidence type="ECO:0000256" key="3">
    <source>
        <dbReference type="ARBA" id="ARBA00022741"/>
    </source>
</evidence>
<dbReference type="EMBL" id="FOKG01000002">
    <property type="protein sequence ID" value="SFA89502.1"/>
    <property type="molecule type" value="Genomic_DNA"/>
</dbReference>
<dbReference type="NCBIfam" id="TIGR03168">
    <property type="entry name" value="1-PFK"/>
    <property type="match status" value="1"/>
</dbReference>
<dbReference type="Gene3D" id="3.40.1190.20">
    <property type="match status" value="1"/>
</dbReference>
<dbReference type="OrthoDB" id="9801219at2"/>
<dbReference type="GO" id="GO:0005524">
    <property type="term" value="F:ATP binding"/>
    <property type="evidence" value="ECO:0007669"/>
    <property type="project" value="UniProtKB-KW"/>
</dbReference>
<evidence type="ECO:0000256" key="2">
    <source>
        <dbReference type="ARBA" id="ARBA00022679"/>
    </source>
</evidence>
<evidence type="ECO:0000256" key="1">
    <source>
        <dbReference type="ARBA" id="ARBA00010688"/>
    </source>
</evidence>
<protein>
    <submittedName>
        <fullName evidence="8">Tagatose 6-phosphate kinase</fullName>
    </submittedName>
</protein>
<evidence type="ECO:0000256" key="5">
    <source>
        <dbReference type="ARBA" id="ARBA00022840"/>
    </source>
</evidence>
<dbReference type="PANTHER" id="PTHR46566">
    <property type="entry name" value="1-PHOSPHOFRUCTOKINASE-RELATED"/>
    <property type="match status" value="1"/>
</dbReference>
<dbReference type="InterPro" id="IPR017583">
    <property type="entry name" value="Tagatose/fructose_Pkinase"/>
</dbReference>
<evidence type="ECO:0000259" key="7">
    <source>
        <dbReference type="Pfam" id="PF00294"/>
    </source>
</evidence>
<dbReference type="PIRSF" id="PIRSF000535">
    <property type="entry name" value="1PFK/6PFK/LacC"/>
    <property type="match status" value="1"/>
</dbReference>